<evidence type="ECO:0000259" key="7">
    <source>
        <dbReference type="PROSITE" id="PS51935"/>
    </source>
</evidence>
<keyword evidence="3" id="KW-0378">Hydrolase</keyword>
<evidence type="ECO:0000313" key="8">
    <source>
        <dbReference type="EMBL" id="MDC7713943.1"/>
    </source>
</evidence>
<evidence type="ECO:0000256" key="1">
    <source>
        <dbReference type="ARBA" id="ARBA00007074"/>
    </source>
</evidence>
<dbReference type="Proteomes" id="UP001222030">
    <property type="component" value="Unassembled WGS sequence"/>
</dbReference>
<dbReference type="Pfam" id="PF00877">
    <property type="entry name" value="NLPC_P60"/>
    <property type="match status" value="1"/>
</dbReference>
<feature type="compositionally biased region" description="Basic and acidic residues" evidence="5">
    <location>
        <begin position="239"/>
        <end position="263"/>
    </location>
</feature>
<dbReference type="PANTHER" id="PTHR47053">
    <property type="entry name" value="MUREIN DD-ENDOPEPTIDASE MEPH-RELATED"/>
    <property type="match status" value="1"/>
</dbReference>
<feature type="compositionally biased region" description="Basic and acidic residues" evidence="5">
    <location>
        <begin position="176"/>
        <end position="233"/>
    </location>
</feature>
<evidence type="ECO:0000256" key="6">
    <source>
        <dbReference type="SAM" id="SignalP"/>
    </source>
</evidence>
<dbReference type="InterPro" id="IPR000064">
    <property type="entry name" value="NLP_P60_dom"/>
</dbReference>
<evidence type="ECO:0000256" key="2">
    <source>
        <dbReference type="ARBA" id="ARBA00022670"/>
    </source>
</evidence>
<feature type="chain" id="PRO_5046199025" evidence="6">
    <location>
        <begin position="22"/>
        <end position="270"/>
    </location>
</feature>
<dbReference type="InterPro" id="IPR051202">
    <property type="entry name" value="Peptidase_C40"/>
</dbReference>
<sequence length="270" mass="29812">MKLHLHLFAIILAGFMSFAHAEPESGTGNKPNLGIFADPIAQFAAPGEEAVGDLLLQAMSLMGVAYRFGGSSPETGLDCSGFIQYVFRKSLRVNLPRTSAEMARVGRVIDRDELAPGDLVFYNTRGFQYSHVGLYLGGNKFIHSPRTGKSVEVANMSNSYWSQRFNGARRVNRGGSEWKEPVTARATNDRSSADRSPAEKKLAGKTVVEKKSASKKVADKPVTEKKGKSSTRAERRKAAREQEARKQTTERKSSSRKKSEQTTRKKKKPD</sequence>
<name>A0ABT5IP28_9NEIS</name>
<dbReference type="EMBL" id="JAQQLE010000004">
    <property type="protein sequence ID" value="MDC7713943.1"/>
    <property type="molecule type" value="Genomic_DNA"/>
</dbReference>
<evidence type="ECO:0000256" key="4">
    <source>
        <dbReference type="ARBA" id="ARBA00022807"/>
    </source>
</evidence>
<comment type="caution">
    <text evidence="8">The sequence shown here is derived from an EMBL/GenBank/DDBJ whole genome shotgun (WGS) entry which is preliminary data.</text>
</comment>
<dbReference type="PANTHER" id="PTHR47053:SF1">
    <property type="entry name" value="MUREIN DD-ENDOPEPTIDASE MEPH-RELATED"/>
    <property type="match status" value="1"/>
</dbReference>
<evidence type="ECO:0000313" key="9">
    <source>
        <dbReference type="Proteomes" id="UP001222030"/>
    </source>
</evidence>
<evidence type="ECO:0000256" key="5">
    <source>
        <dbReference type="SAM" id="MobiDB-lite"/>
    </source>
</evidence>
<dbReference type="Gene3D" id="3.90.1720.10">
    <property type="entry name" value="endopeptidase domain like (from Nostoc punctiforme)"/>
    <property type="match status" value="1"/>
</dbReference>
<feature type="signal peptide" evidence="6">
    <location>
        <begin position="1"/>
        <end position="21"/>
    </location>
</feature>
<dbReference type="SUPFAM" id="SSF54001">
    <property type="entry name" value="Cysteine proteinases"/>
    <property type="match status" value="1"/>
</dbReference>
<dbReference type="RefSeq" id="WP_272771625.1">
    <property type="nucleotide sequence ID" value="NZ_JAQQLE010000004.1"/>
</dbReference>
<keyword evidence="9" id="KW-1185">Reference proteome</keyword>
<feature type="domain" description="NlpC/P60" evidence="7">
    <location>
        <begin position="48"/>
        <end position="172"/>
    </location>
</feature>
<accession>A0ABT5IP28</accession>
<organism evidence="8 9">
    <name type="scientific">Vogesella margarita</name>
    <dbReference type="NCBI Taxonomy" id="2984199"/>
    <lineage>
        <taxon>Bacteria</taxon>
        <taxon>Pseudomonadati</taxon>
        <taxon>Pseudomonadota</taxon>
        <taxon>Betaproteobacteria</taxon>
        <taxon>Neisseriales</taxon>
        <taxon>Chromobacteriaceae</taxon>
        <taxon>Vogesella</taxon>
    </lineage>
</organism>
<gene>
    <name evidence="8" type="ORF">PQU96_07325</name>
</gene>
<proteinExistence type="inferred from homology"/>
<dbReference type="InterPro" id="IPR038765">
    <property type="entry name" value="Papain-like_cys_pep_sf"/>
</dbReference>
<protein>
    <submittedName>
        <fullName evidence="8">NlpC/P60 family protein</fullName>
    </submittedName>
</protein>
<keyword evidence="4" id="KW-0788">Thiol protease</keyword>
<reference evidence="8 9" key="1">
    <citation type="submission" date="2023-01" db="EMBL/GenBank/DDBJ databases">
        <title>Novel species of the genus Vogesella isolated from rivers.</title>
        <authorList>
            <person name="Lu H."/>
        </authorList>
    </citation>
    <scope>NUCLEOTIDE SEQUENCE [LARGE SCALE GENOMIC DNA]</scope>
    <source>
        <strain evidence="8 9">LYT5W</strain>
    </source>
</reference>
<keyword evidence="2" id="KW-0645">Protease</keyword>
<evidence type="ECO:0000256" key="3">
    <source>
        <dbReference type="ARBA" id="ARBA00022801"/>
    </source>
</evidence>
<dbReference type="PROSITE" id="PS51935">
    <property type="entry name" value="NLPC_P60"/>
    <property type="match status" value="1"/>
</dbReference>
<keyword evidence="6" id="KW-0732">Signal</keyword>
<feature type="region of interest" description="Disordered" evidence="5">
    <location>
        <begin position="172"/>
        <end position="270"/>
    </location>
</feature>
<comment type="similarity">
    <text evidence="1">Belongs to the peptidase C40 family.</text>
</comment>